<name>A0ABM3GUE2_9MYRT</name>
<dbReference type="GeneID" id="125312754"/>
<evidence type="ECO:0000313" key="2">
    <source>
        <dbReference type="RefSeq" id="XP_048127952.1"/>
    </source>
</evidence>
<organism evidence="1 2">
    <name type="scientific">Rhodamnia argentea</name>
    <dbReference type="NCBI Taxonomy" id="178133"/>
    <lineage>
        <taxon>Eukaryota</taxon>
        <taxon>Viridiplantae</taxon>
        <taxon>Streptophyta</taxon>
        <taxon>Embryophyta</taxon>
        <taxon>Tracheophyta</taxon>
        <taxon>Spermatophyta</taxon>
        <taxon>Magnoliopsida</taxon>
        <taxon>eudicotyledons</taxon>
        <taxon>Gunneridae</taxon>
        <taxon>Pentapetalae</taxon>
        <taxon>rosids</taxon>
        <taxon>malvids</taxon>
        <taxon>Myrtales</taxon>
        <taxon>Myrtaceae</taxon>
        <taxon>Myrtoideae</taxon>
        <taxon>Myrteae</taxon>
        <taxon>Australasian group</taxon>
        <taxon>Rhodamnia</taxon>
    </lineage>
</organism>
<reference evidence="2" key="2">
    <citation type="submission" date="2025-08" db="UniProtKB">
        <authorList>
            <consortium name="RefSeq"/>
        </authorList>
    </citation>
    <scope>IDENTIFICATION</scope>
    <source>
        <tissue evidence="2">Leaf</tissue>
    </source>
</reference>
<gene>
    <name evidence="2" type="primary">LOC125312754</name>
</gene>
<dbReference type="Pfam" id="PF05910">
    <property type="entry name" value="DUF868"/>
    <property type="match status" value="1"/>
</dbReference>
<keyword evidence="1" id="KW-1185">Reference proteome</keyword>
<dbReference type="Proteomes" id="UP000827889">
    <property type="component" value="Chromosome 1"/>
</dbReference>
<sequence>MMRDFPSCFGESGVQIADSSPSLARNSPQNSVTCIYKSKVRGRPCLITVTWTKTLMGQGLTVLILVDDGDGGDPASSSRSLCRVEIKPWLLISKHRGCRKAPLSSSDSSTLDVHWDLSNAKFGAAPEPVQDYYVAVKDDRDMVLLLGDMEKEAYKKLAGLGWDRDTAVLVGKRENVFGKKSYCTRAQFRDKGQAHSVVIECDPGGGAPAEPCLVIRIDDRDVVRVRRLRWKFRGNCMIDVDGTGVEVFWDVHNWLFGGDCVGSNYGVFLFQTGPFRAESENDKFHGSSSSNVAKPSCISSWWSSSSSSSSRGIEDDPHHQHQLQLKQGLAFSLILYAWKSE</sequence>
<evidence type="ECO:0000313" key="1">
    <source>
        <dbReference type="Proteomes" id="UP000827889"/>
    </source>
</evidence>
<dbReference type="InterPro" id="IPR008586">
    <property type="entry name" value="DUF868_pln"/>
</dbReference>
<proteinExistence type="predicted"/>
<dbReference type="PANTHER" id="PTHR31972">
    <property type="entry name" value="EXPRESSED PROTEIN"/>
    <property type="match status" value="1"/>
</dbReference>
<accession>A0ABM3GUE2</accession>
<reference evidence="1" key="1">
    <citation type="submission" date="2025-05" db="UniProtKB">
        <authorList>
            <consortium name="RefSeq"/>
        </authorList>
    </citation>
    <scope>NUCLEOTIDE SEQUENCE [LARGE SCALE GENOMIC DNA]</scope>
</reference>
<dbReference type="PANTHER" id="PTHR31972:SF4">
    <property type="entry name" value="DUF868 DOMAIN-CONTAINING PROTEIN"/>
    <property type="match status" value="1"/>
</dbReference>
<dbReference type="RefSeq" id="XP_048127952.1">
    <property type="nucleotide sequence ID" value="XM_048271995.1"/>
</dbReference>
<protein>
    <submittedName>
        <fullName evidence="2">Uncharacterized protein LOC125312754</fullName>
    </submittedName>
</protein>